<gene>
    <name evidence="4" type="ORF">DUI87_15811</name>
</gene>
<sequence length="774" mass="87175">MKYSYKQLGEISLSLVLSLRGAVNFPIACWIYTRAERKDSRRLLGYLKDDLTQLVSEPTRGGAQLDLLLLDRELVGPLGVDYTLHIRAEGKFELNEVQIQEIFFVVTGLLDQLVCSPKRRIGRGRKVLWVPLARLEWHIQGLLTYDVGQVLLRDTPAQGHLEGQWTALIAQGESIALSAMSYFLSYCKAHCTAVLAQYQSLRSEGFLCDILLKVKENEFPAHKSLLACSSDYFRAMFKSYTQESKASVIHLQVVSPTGLQHILDFIYTSLLPLSFESLEDTLEAASYLQVTDAISLCNQYLVNNLALENCCFSANVARRFYLPDALAATEKYIIKNVWKLLDLDLSGLLELNFRSLLAVIQSPDLPMVEECRLLNLVLLWLKQDKSRLDHASSLLEHVRYGLIPVEELRKTYTQSEVPLSAGIKCLIIKAINYHTSVFKQPVLQDKFTTLRNQKTRIILLGGGTASEGLVTDVVAFDVYNHKWRTLTQLQDRVQNHSVCVVGNFLYVLGGEIQNGTLGDAKIGKTLLVTNKVHRYDPRFNTWTQVTGMLEKRCQFSCCVLGKDIFAIGGRGEDGSLHSSVEVYDISRDRWTKARELPCRIHGHASAVCKNTIYISGGKYSAPASTSNDLYSLSSLEGQWVQRAPMSIARFGHQMATIRGSIFTFLGLYEPFSEIERYDPDQNQWTRLRPLVYDRFSYGLAVVEETALLIGGKKWQNSLEVSTQDVVGYDIDNDGWEEICKAPLPWCGLQCAVLQLSEAAEEQDSDSQQKKLPNC</sequence>
<dbReference type="InterPro" id="IPR011705">
    <property type="entry name" value="BACK"/>
</dbReference>
<dbReference type="OrthoDB" id="10027872at2759"/>
<evidence type="ECO:0000259" key="3">
    <source>
        <dbReference type="PROSITE" id="PS50097"/>
    </source>
</evidence>
<comment type="caution">
    <text evidence="4">The sequence shown here is derived from an EMBL/GenBank/DDBJ whole genome shotgun (WGS) entry which is preliminary data.</text>
</comment>
<dbReference type="SUPFAM" id="SSF54695">
    <property type="entry name" value="POZ domain"/>
    <property type="match status" value="1"/>
</dbReference>
<dbReference type="InterPro" id="IPR015915">
    <property type="entry name" value="Kelch-typ_b-propeller"/>
</dbReference>
<dbReference type="Pfam" id="PF24981">
    <property type="entry name" value="Beta-prop_ATRN-LZTR1"/>
    <property type="match status" value="1"/>
</dbReference>
<proteinExistence type="predicted"/>
<evidence type="ECO:0000256" key="2">
    <source>
        <dbReference type="ARBA" id="ARBA00022737"/>
    </source>
</evidence>
<protein>
    <recommendedName>
        <fullName evidence="3">BTB domain-containing protein</fullName>
    </recommendedName>
</protein>
<keyword evidence="5" id="KW-1185">Reference proteome</keyword>
<keyword evidence="2" id="KW-0677">Repeat</keyword>
<dbReference type="Gene3D" id="3.30.710.10">
    <property type="entry name" value="Potassium Channel Kv1.1, Chain A"/>
    <property type="match status" value="1"/>
</dbReference>
<dbReference type="Proteomes" id="UP000269221">
    <property type="component" value="Unassembled WGS sequence"/>
</dbReference>
<dbReference type="SMART" id="SM00225">
    <property type="entry name" value="BTB"/>
    <property type="match status" value="1"/>
</dbReference>
<dbReference type="PANTHER" id="PTHR45632">
    <property type="entry name" value="LD33804P"/>
    <property type="match status" value="1"/>
</dbReference>
<reference evidence="4 5" key="1">
    <citation type="submission" date="2018-07" db="EMBL/GenBank/DDBJ databases">
        <title>A high quality draft genome assembly of the barn swallow (H. rustica rustica).</title>
        <authorList>
            <person name="Formenti G."/>
            <person name="Chiara M."/>
            <person name="Poveda L."/>
            <person name="Francoijs K.-J."/>
            <person name="Bonisoli-Alquati A."/>
            <person name="Canova L."/>
            <person name="Gianfranceschi L."/>
            <person name="Horner D.S."/>
            <person name="Saino N."/>
        </authorList>
    </citation>
    <scope>NUCLEOTIDE SEQUENCE [LARGE SCALE GENOMIC DNA]</scope>
    <source>
        <strain evidence="4">Chelidonia</strain>
        <tissue evidence="4">Blood</tissue>
    </source>
</reference>
<dbReference type="SMART" id="SM00612">
    <property type="entry name" value="Kelch"/>
    <property type="match status" value="5"/>
</dbReference>
<dbReference type="CDD" id="cd18264">
    <property type="entry name" value="BTB_POZ_KLHL34"/>
    <property type="match status" value="1"/>
</dbReference>
<dbReference type="InterPro" id="IPR056737">
    <property type="entry name" value="Beta-prop_ATRN-MKLN-like"/>
</dbReference>
<evidence type="ECO:0000313" key="5">
    <source>
        <dbReference type="Proteomes" id="UP000269221"/>
    </source>
</evidence>
<dbReference type="Gene3D" id="2.120.10.80">
    <property type="entry name" value="Kelch-type beta propeller"/>
    <property type="match status" value="1"/>
</dbReference>
<dbReference type="SMART" id="SM00875">
    <property type="entry name" value="BACK"/>
    <property type="match status" value="1"/>
</dbReference>
<name>A0A3M0K099_HIRRU</name>
<dbReference type="STRING" id="333673.A0A3M0K099"/>
<dbReference type="InterPro" id="IPR000210">
    <property type="entry name" value="BTB/POZ_dom"/>
</dbReference>
<organism evidence="4 5">
    <name type="scientific">Hirundo rustica rustica</name>
    <dbReference type="NCBI Taxonomy" id="333673"/>
    <lineage>
        <taxon>Eukaryota</taxon>
        <taxon>Metazoa</taxon>
        <taxon>Chordata</taxon>
        <taxon>Craniata</taxon>
        <taxon>Vertebrata</taxon>
        <taxon>Euteleostomi</taxon>
        <taxon>Archelosauria</taxon>
        <taxon>Archosauria</taxon>
        <taxon>Dinosauria</taxon>
        <taxon>Saurischia</taxon>
        <taxon>Theropoda</taxon>
        <taxon>Coelurosauria</taxon>
        <taxon>Aves</taxon>
        <taxon>Neognathae</taxon>
        <taxon>Neoaves</taxon>
        <taxon>Telluraves</taxon>
        <taxon>Australaves</taxon>
        <taxon>Passeriformes</taxon>
        <taxon>Sylvioidea</taxon>
        <taxon>Hirundinidae</taxon>
        <taxon>Hirundo</taxon>
    </lineage>
</organism>
<dbReference type="Pfam" id="PF07707">
    <property type="entry name" value="BACK"/>
    <property type="match status" value="1"/>
</dbReference>
<dbReference type="InterPro" id="IPR006652">
    <property type="entry name" value="Kelch_1"/>
</dbReference>
<dbReference type="Gene3D" id="1.25.40.420">
    <property type="match status" value="1"/>
</dbReference>
<evidence type="ECO:0000313" key="4">
    <source>
        <dbReference type="EMBL" id="RMC06378.1"/>
    </source>
</evidence>
<feature type="domain" description="BTB" evidence="3">
    <location>
        <begin position="208"/>
        <end position="275"/>
    </location>
</feature>
<dbReference type="AlphaFoldDB" id="A0A3M0K099"/>
<dbReference type="SUPFAM" id="SSF117281">
    <property type="entry name" value="Kelch motif"/>
    <property type="match status" value="1"/>
</dbReference>
<dbReference type="PANTHER" id="PTHR45632:SF8">
    <property type="entry name" value="KELCH-LIKE PROTEIN 34"/>
    <property type="match status" value="1"/>
</dbReference>
<dbReference type="InterPro" id="IPR011333">
    <property type="entry name" value="SKP1/BTB/POZ_sf"/>
</dbReference>
<evidence type="ECO:0000256" key="1">
    <source>
        <dbReference type="ARBA" id="ARBA00022441"/>
    </source>
</evidence>
<dbReference type="PROSITE" id="PS50097">
    <property type="entry name" value="BTB"/>
    <property type="match status" value="1"/>
</dbReference>
<dbReference type="Pfam" id="PF00651">
    <property type="entry name" value="BTB"/>
    <property type="match status" value="1"/>
</dbReference>
<accession>A0A3M0K099</accession>
<keyword evidence="1" id="KW-0880">Kelch repeat</keyword>
<dbReference type="EMBL" id="QRBI01000120">
    <property type="protein sequence ID" value="RMC06378.1"/>
    <property type="molecule type" value="Genomic_DNA"/>
</dbReference>